<dbReference type="Proteomes" id="UP000595197">
    <property type="component" value="Chromosome"/>
</dbReference>
<dbReference type="PROSITE" id="PS50887">
    <property type="entry name" value="GGDEF"/>
    <property type="match status" value="1"/>
</dbReference>
<dbReference type="InterPro" id="IPR000700">
    <property type="entry name" value="PAS-assoc_C"/>
</dbReference>
<dbReference type="Gene3D" id="3.20.20.450">
    <property type="entry name" value="EAL domain"/>
    <property type="match status" value="1"/>
</dbReference>
<dbReference type="Pfam" id="PF00563">
    <property type="entry name" value="EAL"/>
    <property type="match status" value="1"/>
</dbReference>
<dbReference type="Gene3D" id="3.30.450.40">
    <property type="match status" value="1"/>
</dbReference>
<dbReference type="Pfam" id="PF00990">
    <property type="entry name" value="GGDEF"/>
    <property type="match status" value="1"/>
</dbReference>
<dbReference type="InterPro" id="IPR001633">
    <property type="entry name" value="EAL_dom"/>
</dbReference>
<dbReference type="SMART" id="SM00091">
    <property type="entry name" value="PAS"/>
    <property type="match status" value="1"/>
</dbReference>
<keyword evidence="6" id="KW-1185">Reference proteome</keyword>
<evidence type="ECO:0000259" key="1">
    <source>
        <dbReference type="PROSITE" id="PS50112"/>
    </source>
</evidence>
<dbReference type="InterPro" id="IPR035919">
    <property type="entry name" value="EAL_sf"/>
</dbReference>
<dbReference type="InterPro" id="IPR000160">
    <property type="entry name" value="GGDEF_dom"/>
</dbReference>
<dbReference type="PANTHER" id="PTHR44757">
    <property type="entry name" value="DIGUANYLATE CYCLASE DGCP"/>
    <property type="match status" value="1"/>
</dbReference>
<dbReference type="InterPro" id="IPR003018">
    <property type="entry name" value="GAF"/>
</dbReference>
<evidence type="ECO:0000259" key="3">
    <source>
        <dbReference type="PROSITE" id="PS50883"/>
    </source>
</evidence>
<dbReference type="InterPro" id="IPR029016">
    <property type="entry name" value="GAF-like_dom_sf"/>
</dbReference>
<dbReference type="Gene3D" id="3.30.70.270">
    <property type="match status" value="1"/>
</dbReference>
<organism evidence="5 6">
    <name type="scientific">Skermanella cutis</name>
    <dbReference type="NCBI Taxonomy" id="2775420"/>
    <lineage>
        <taxon>Bacteria</taxon>
        <taxon>Pseudomonadati</taxon>
        <taxon>Pseudomonadota</taxon>
        <taxon>Alphaproteobacteria</taxon>
        <taxon>Rhodospirillales</taxon>
        <taxon>Azospirillaceae</taxon>
        <taxon>Skermanella</taxon>
    </lineage>
</organism>
<dbReference type="PROSITE" id="PS50883">
    <property type="entry name" value="EAL"/>
    <property type="match status" value="1"/>
</dbReference>
<dbReference type="Pfam" id="PF01590">
    <property type="entry name" value="GAF"/>
    <property type="match status" value="1"/>
</dbReference>
<feature type="domain" description="PAC" evidence="2">
    <location>
        <begin position="270"/>
        <end position="320"/>
    </location>
</feature>
<sequence>MLASLQDAVDRRSAILQAIAHGAAAMVACPDWRAGIDDLLGRLGIAAGVSRVYLFEIHDGAGQGLAQTCRHDWAAPGLAPLVGDPRNTDEKLVGTDPTLTDWTERRRRGELIQGLTRDLSGYLREDFEYQRILSFVSVPILVNGAWWGHLGFDDCECERVWSELELDVLKTAAALIAGAVERSRAAGILRTSEALKSAMLDTALDCVITIDDGGRVVEFNRAAERTFGWRREAVIGLPLAQVIVPPEMRGPHQAGIGRYLASGETRVLGSRIEVEGMRSDGSRMPLELAITEVPTAEGRFFTAYLRDITERRQARARLERMAYFDAVTGLPNRALLLKRVAERRAASGSAWIVAIELMRFGTLKTSLGTAFADTLLCALTARLADCLEGDAVLARTGDRQLAVLGTGGGAEETARRLEQALYEAFHLDGRTVFMTASRGIAAGEDEPDTLLRNAELACERAVEAGGGTCRYDETMHAAQLDRLSLEADLRRAIDAGDQIWVAYQPIVALPEGRLAGFEALVRWDHPARGKVPPGVFIPIAEVTGLIVPLGRLVLHRACHQMVRWTAMRGPDADPLFISVNLSARQLGDRDLLDTVAGALAESGVDPAQVKLELTESAAMSHAGETIGLLWQLKALGLRLSIDDFGTGYSSLSYLHRFPVDSLKVDQSFVAAMCRSTESRDMVRIIVDLAHLLKLEIIAEGIETAEDAKLLSDMACGFGQGYLFGAPLPPQEAAGWITAPGSAEREKSLT</sequence>
<dbReference type="InterPro" id="IPR035965">
    <property type="entry name" value="PAS-like_dom_sf"/>
</dbReference>
<dbReference type="EMBL" id="CP067420">
    <property type="protein sequence ID" value="QQP88388.1"/>
    <property type="molecule type" value="Genomic_DNA"/>
</dbReference>
<dbReference type="NCBIfam" id="TIGR00229">
    <property type="entry name" value="sensory_box"/>
    <property type="match status" value="1"/>
</dbReference>
<dbReference type="SUPFAM" id="SSF55785">
    <property type="entry name" value="PYP-like sensor domain (PAS domain)"/>
    <property type="match status" value="1"/>
</dbReference>
<evidence type="ECO:0000259" key="2">
    <source>
        <dbReference type="PROSITE" id="PS50113"/>
    </source>
</evidence>
<dbReference type="CDD" id="cd01948">
    <property type="entry name" value="EAL"/>
    <property type="match status" value="1"/>
</dbReference>
<feature type="domain" description="GGDEF" evidence="4">
    <location>
        <begin position="348"/>
        <end position="474"/>
    </location>
</feature>
<evidence type="ECO:0000259" key="4">
    <source>
        <dbReference type="PROSITE" id="PS50887"/>
    </source>
</evidence>
<evidence type="ECO:0000313" key="6">
    <source>
        <dbReference type="Proteomes" id="UP000595197"/>
    </source>
</evidence>
<dbReference type="PANTHER" id="PTHR44757:SF2">
    <property type="entry name" value="BIOFILM ARCHITECTURE MAINTENANCE PROTEIN MBAA"/>
    <property type="match status" value="1"/>
</dbReference>
<dbReference type="CDD" id="cd01949">
    <property type="entry name" value="GGDEF"/>
    <property type="match status" value="1"/>
</dbReference>
<dbReference type="SMART" id="SM00267">
    <property type="entry name" value="GGDEF"/>
    <property type="match status" value="1"/>
</dbReference>
<dbReference type="RefSeq" id="WP_201073178.1">
    <property type="nucleotide sequence ID" value="NZ_CP067420.1"/>
</dbReference>
<feature type="domain" description="EAL" evidence="3">
    <location>
        <begin position="482"/>
        <end position="740"/>
    </location>
</feature>
<name>A0ABX7B258_9PROT</name>
<dbReference type="InterPro" id="IPR029787">
    <property type="entry name" value="Nucleotide_cyclase"/>
</dbReference>
<dbReference type="SMART" id="SM00065">
    <property type="entry name" value="GAF"/>
    <property type="match status" value="1"/>
</dbReference>
<dbReference type="PROSITE" id="PS50112">
    <property type="entry name" value="PAS"/>
    <property type="match status" value="1"/>
</dbReference>
<dbReference type="CDD" id="cd00130">
    <property type="entry name" value="PAS"/>
    <property type="match status" value="1"/>
</dbReference>
<dbReference type="Gene3D" id="3.30.450.20">
    <property type="entry name" value="PAS domain"/>
    <property type="match status" value="1"/>
</dbReference>
<dbReference type="InterPro" id="IPR052155">
    <property type="entry name" value="Biofilm_reg_signaling"/>
</dbReference>
<reference evidence="5" key="1">
    <citation type="submission" date="2021-02" db="EMBL/GenBank/DDBJ databases">
        <title>Skermanella TT6 skin isolate.</title>
        <authorList>
            <person name="Lee K."/>
            <person name="Ganzorig M."/>
        </authorList>
    </citation>
    <scope>NUCLEOTIDE SEQUENCE</scope>
    <source>
        <strain evidence="5">TT6</strain>
    </source>
</reference>
<dbReference type="SUPFAM" id="SSF55781">
    <property type="entry name" value="GAF domain-like"/>
    <property type="match status" value="1"/>
</dbReference>
<proteinExistence type="predicted"/>
<protein>
    <submittedName>
        <fullName evidence="5">EAL domain-containing protein</fullName>
    </submittedName>
</protein>
<feature type="domain" description="PAS" evidence="1">
    <location>
        <begin position="192"/>
        <end position="263"/>
    </location>
</feature>
<dbReference type="InterPro" id="IPR000014">
    <property type="entry name" value="PAS"/>
</dbReference>
<dbReference type="SUPFAM" id="SSF55073">
    <property type="entry name" value="Nucleotide cyclase"/>
    <property type="match status" value="1"/>
</dbReference>
<accession>A0ABX7B258</accession>
<dbReference type="Pfam" id="PF13426">
    <property type="entry name" value="PAS_9"/>
    <property type="match status" value="1"/>
</dbReference>
<dbReference type="InterPro" id="IPR043128">
    <property type="entry name" value="Rev_trsase/Diguanyl_cyclase"/>
</dbReference>
<gene>
    <name evidence="5" type="ORF">IGS68_20425</name>
</gene>
<dbReference type="SMART" id="SM00052">
    <property type="entry name" value="EAL"/>
    <property type="match status" value="1"/>
</dbReference>
<dbReference type="PROSITE" id="PS50113">
    <property type="entry name" value="PAC"/>
    <property type="match status" value="1"/>
</dbReference>
<evidence type="ECO:0000313" key="5">
    <source>
        <dbReference type="EMBL" id="QQP88388.1"/>
    </source>
</evidence>
<dbReference type="SUPFAM" id="SSF141868">
    <property type="entry name" value="EAL domain-like"/>
    <property type="match status" value="1"/>
</dbReference>